<dbReference type="KEGG" id="sual:KDD17_07855"/>
<organism evidence="2 3">
    <name type="scientific">Sulfitobacter albidus</name>
    <dbReference type="NCBI Taxonomy" id="2829501"/>
    <lineage>
        <taxon>Bacteria</taxon>
        <taxon>Pseudomonadati</taxon>
        <taxon>Pseudomonadota</taxon>
        <taxon>Alphaproteobacteria</taxon>
        <taxon>Rhodobacterales</taxon>
        <taxon>Roseobacteraceae</taxon>
        <taxon>Sulfitobacter</taxon>
    </lineage>
</organism>
<accession>A0A975PNG8</accession>
<evidence type="ECO:0000313" key="3">
    <source>
        <dbReference type="Proteomes" id="UP000683291"/>
    </source>
</evidence>
<gene>
    <name evidence="2" type="ORF">KDD17_07855</name>
</gene>
<keyword evidence="1" id="KW-1133">Transmembrane helix</keyword>
<feature type="transmembrane region" description="Helical" evidence="1">
    <location>
        <begin position="12"/>
        <end position="34"/>
    </location>
</feature>
<dbReference type="RefSeq" id="WP_212706030.1">
    <property type="nucleotide sequence ID" value="NZ_CP073581.1"/>
</dbReference>
<evidence type="ECO:0000313" key="2">
    <source>
        <dbReference type="EMBL" id="QUJ77837.1"/>
    </source>
</evidence>
<reference evidence="2" key="1">
    <citation type="submission" date="2021-04" db="EMBL/GenBank/DDBJ databases">
        <title>Complete genome sequence for Sulfitobacter sp. strain JK7-1.</title>
        <authorList>
            <person name="Park S.-J."/>
        </authorList>
    </citation>
    <scope>NUCLEOTIDE SEQUENCE</scope>
    <source>
        <strain evidence="2">JK7-1</strain>
    </source>
</reference>
<dbReference type="Proteomes" id="UP000683291">
    <property type="component" value="Chromosome 1"/>
</dbReference>
<feature type="transmembrane region" description="Helical" evidence="1">
    <location>
        <begin position="204"/>
        <end position="225"/>
    </location>
</feature>
<keyword evidence="1" id="KW-0812">Transmembrane</keyword>
<keyword evidence="3" id="KW-1185">Reference proteome</keyword>
<protein>
    <submittedName>
        <fullName evidence="2">Uncharacterized protein</fullName>
    </submittedName>
</protein>
<keyword evidence="1" id="KW-0472">Membrane</keyword>
<dbReference type="EMBL" id="CP073581">
    <property type="protein sequence ID" value="QUJ77837.1"/>
    <property type="molecule type" value="Genomic_DNA"/>
</dbReference>
<proteinExistence type="predicted"/>
<evidence type="ECO:0000256" key="1">
    <source>
        <dbReference type="SAM" id="Phobius"/>
    </source>
</evidence>
<sequence>MRRFFHRLADFYATASAATLGAIGIGLIGLVGAAQSVAPTGAPLAVKALAPVQRWEPFGWNAHQPSIPAWQHDSMTQLSRKVTTEPSPPMLGVPFALTISLAPPDPQTVLDPGWFAGLYQVQLELPGASQLLPKGPMPLPDTLAPTWDVTVENLPNGLMTGYVHLRQLGPVKSARLGVGDPRITFAIVAEPDTRGLFTRYRDDILYWVSVVGGLCSIAAFFGAILKWMRRRWRPDGRAAP</sequence>
<dbReference type="AlphaFoldDB" id="A0A975PNG8"/>
<name>A0A975PNG8_9RHOB</name>